<keyword evidence="5" id="KW-0812">Transmembrane</keyword>
<keyword evidence="2 4" id="KW-0807">Transducer</keyword>
<dbReference type="AlphaFoldDB" id="A0A3E0DPL1"/>
<sequence>MTKNRALSLRFKIFLLLAISSILVGGVVASLSYTKINQVSKENSLEKLVNNSREISSSVDFYARSVKSSLNFAANVYDIEANYTERKAFLEALNSSTNSLVSYIGLVAKGLADITGELIPLSKLDITKREWYQCVLSTGQFCITTPYKSINGNMVIAWAEPIKRDGQIIGMMSVNKPMNDLSKLVIDPIQDSAYQTSAFRKDGFIIGSSNQEEVGKNIFDLTGSNEQHYQSLLNHIVLQDGFYQYLVYSEDAKLYVSVQVPEEYILAAARSAAINSIIAAVVVVLLALLFANFFLRRALGIPLEKMTTVAQNIASGNLNNNIDLSKYKNDEIGTLARSFSGMQTSLSETVSQLNHSAKELANASGLVVSTSQHNSMSMQSQQQELSTLASSMEQMQASVNEIAQSAAETQTVTQNATDISSESLTLVDQTIDSIRSVEIENNGIKSKIDGLKEDSTQISSILDVIVGISEQTNLLALNAAIEAARAGEHGRGFAVVADEVRNLAQKTQESSEEINSMIKTIQGRSDELTTAIEGSANKIGFAVESSDKVGDAIGKVNAAIQETFKMNTQIASAAEEQNLVTRELNSNITAINDSSISVTSESAQTVETASTLNDITGKLTDITKRFTV</sequence>
<keyword evidence="5" id="KW-1133">Transmembrane helix</keyword>
<dbReference type="Pfam" id="PF00672">
    <property type="entry name" value="HAMP"/>
    <property type="match status" value="1"/>
</dbReference>
<organism evidence="8 9">
    <name type="scientific">Marinomonas pollencensis</name>
    <dbReference type="NCBI Taxonomy" id="491954"/>
    <lineage>
        <taxon>Bacteria</taxon>
        <taxon>Pseudomonadati</taxon>
        <taxon>Pseudomonadota</taxon>
        <taxon>Gammaproteobacteria</taxon>
        <taxon>Oceanospirillales</taxon>
        <taxon>Oceanospirillaceae</taxon>
        <taxon>Marinomonas</taxon>
    </lineage>
</organism>
<gene>
    <name evidence="8" type="ORF">DFP81_1044</name>
</gene>
<dbReference type="SUPFAM" id="SSF58104">
    <property type="entry name" value="Methyl-accepting chemotaxis protein (MCP) signaling domain"/>
    <property type="match status" value="1"/>
</dbReference>
<reference evidence="8 9" key="1">
    <citation type="submission" date="2018-08" db="EMBL/GenBank/DDBJ databases">
        <title>Genomic Encyclopedia of Type Strains, Phase III (KMG-III): the genomes of soil and plant-associated and newly described type strains.</title>
        <authorList>
            <person name="Whitman W."/>
        </authorList>
    </citation>
    <scope>NUCLEOTIDE SEQUENCE [LARGE SCALE GENOMIC DNA]</scope>
    <source>
        <strain evidence="8 9">CECT 7375</strain>
    </source>
</reference>
<evidence type="ECO:0000256" key="2">
    <source>
        <dbReference type="ARBA" id="ARBA00023224"/>
    </source>
</evidence>
<comment type="similarity">
    <text evidence="3">Belongs to the methyl-accepting chemotaxis (MCP) protein family.</text>
</comment>
<dbReference type="OrthoDB" id="5867045at2"/>
<evidence type="ECO:0000259" key="7">
    <source>
        <dbReference type="PROSITE" id="PS50885"/>
    </source>
</evidence>
<comment type="caution">
    <text evidence="8">The sequence shown here is derived from an EMBL/GenBank/DDBJ whole genome shotgun (WGS) entry which is preliminary data.</text>
</comment>
<evidence type="ECO:0000259" key="6">
    <source>
        <dbReference type="PROSITE" id="PS50111"/>
    </source>
</evidence>
<dbReference type="Proteomes" id="UP000256542">
    <property type="component" value="Unassembled WGS sequence"/>
</dbReference>
<dbReference type="PANTHER" id="PTHR32089:SF112">
    <property type="entry name" value="LYSOZYME-LIKE PROTEIN-RELATED"/>
    <property type="match status" value="1"/>
</dbReference>
<feature type="domain" description="HAMP" evidence="7">
    <location>
        <begin position="297"/>
        <end position="351"/>
    </location>
</feature>
<dbReference type="Pfam" id="PF00015">
    <property type="entry name" value="MCPsignal"/>
    <property type="match status" value="1"/>
</dbReference>
<evidence type="ECO:0000256" key="3">
    <source>
        <dbReference type="ARBA" id="ARBA00029447"/>
    </source>
</evidence>
<dbReference type="CDD" id="cd11386">
    <property type="entry name" value="MCP_signal"/>
    <property type="match status" value="1"/>
</dbReference>
<evidence type="ECO:0000313" key="9">
    <source>
        <dbReference type="Proteomes" id="UP000256542"/>
    </source>
</evidence>
<dbReference type="PROSITE" id="PS50111">
    <property type="entry name" value="CHEMOTAXIS_TRANSDUC_2"/>
    <property type="match status" value="1"/>
</dbReference>
<dbReference type="PROSITE" id="PS50885">
    <property type="entry name" value="HAMP"/>
    <property type="match status" value="1"/>
</dbReference>
<evidence type="ECO:0000256" key="1">
    <source>
        <dbReference type="ARBA" id="ARBA00004370"/>
    </source>
</evidence>
<keyword evidence="9" id="KW-1185">Reference proteome</keyword>
<dbReference type="Pfam" id="PF22673">
    <property type="entry name" value="MCP-like_PDC_1"/>
    <property type="match status" value="1"/>
</dbReference>
<dbReference type="PANTHER" id="PTHR32089">
    <property type="entry name" value="METHYL-ACCEPTING CHEMOTAXIS PROTEIN MCPB"/>
    <property type="match status" value="1"/>
</dbReference>
<evidence type="ECO:0000256" key="4">
    <source>
        <dbReference type="PROSITE-ProRule" id="PRU00284"/>
    </source>
</evidence>
<feature type="domain" description="Methyl-accepting transducer" evidence="6">
    <location>
        <begin position="356"/>
        <end position="592"/>
    </location>
</feature>
<dbReference type="GO" id="GO:0007165">
    <property type="term" value="P:signal transduction"/>
    <property type="evidence" value="ECO:0007669"/>
    <property type="project" value="UniProtKB-KW"/>
</dbReference>
<dbReference type="Gene3D" id="3.30.450.20">
    <property type="entry name" value="PAS domain"/>
    <property type="match status" value="2"/>
</dbReference>
<dbReference type="CDD" id="cd06225">
    <property type="entry name" value="HAMP"/>
    <property type="match status" value="1"/>
</dbReference>
<dbReference type="SMART" id="SM00283">
    <property type="entry name" value="MA"/>
    <property type="match status" value="1"/>
</dbReference>
<dbReference type="SMART" id="SM00304">
    <property type="entry name" value="HAMP"/>
    <property type="match status" value="1"/>
</dbReference>
<evidence type="ECO:0000256" key="5">
    <source>
        <dbReference type="SAM" id="Phobius"/>
    </source>
</evidence>
<keyword evidence="5" id="KW-0472">Membrane</keyword>
<protein>
    <submittedName>
        <fullName evidence="8">Methyl-accepting chemotaxis protein</fullName>
    </submittedName>
</protein>
<dbReference type="InterPro" id="IPR003660">
    <property type="entry name" value="HAMP_dom"/>
</dbReference>
<dbReference type="InterPro" id="IPR004089">
    <property type="entry name" value="MCPsignal_dom"/>
</dbReference>
<dbReference type="FunFam" id="1.10.287.950:FF:000001">
    <property type="entry name" value="Methyl-accepting chemotaxis sensory transducer"/>
    <property type="match status" value="1"/>
</dbReference>
<dbReference type="RefSeq" id="WP_115897033.1">
    <property type="nucleotide sequence ID" value="NZ_QUNG01000004.1"/>
</dbReference>
<dbReference type="GO" id="GO:0016020">
    <property type="term" value="C:membrane"/>
    <property type="evidence" value="ECO:0007669"/>
    <property type="project" value="UniProtKB-SubCell"/>
</dbReference>
<dbReference type="EMBL" id="QUNG01000004">
    <property type="protein sequence ID" value="REG84125.1"/>
    <property type="molecule type" value="Genomic_DNA"/>
</dbReference>
<dbReference type="Gene3D" id="1.10.287.950">
    <property type="entry name" value="Methyl-accepting chemotaxis protein"/>
    <property type="match status" value="1"/>
</dbReference>
<proteinExistence type="inferred from homology"/>
<evidence type="ECO:0000313" key="8">
    <source>
        <dbReference type="EMBL" id="REG84125.1"/>
    </source>
</evidence>
<comment type="subcellular location">
    <subcellularLocation>
        <location evidence="1">Membrane</location>
    </subcellularLocation>
</comment>
<name>A0A3E0DPL1_9GAMM</name>
<accession>A0A3E0DPL1</accession>
<dbReference type="GO" id="GO:0006935">
    <property type="term" value="P:chemotaxis"/>
    <property type="evidence" value="ECO:0007669"/>
    <property type="project" value="UniProtKB-ARBA"/>
</dbReference>
<feature type="transmembrane region" description="Helical" evidence="5">
    <location>
        <begin position="272"/>
        <end position="295"/>
    </location>
</feature>